<evidence type="ECO:0000256" key="3">
    <source>
        <dbReference type="ARBA" id="ARBA00022448"/>
    </source>
</evidence>
<feature type="transmembrane region" description="Helical" evidence="7">
    <location>
        <begin position="264"/>
        <end position="286"/>
    </location>
</feature>
<evidence type="ECO:0000256" key="5">
    <source>
        <dbReference type="ARBA" id="ARBA00022989"/>
    </source>
</evidence>
<keyword evidence="4 7" id="KW-0812">Transmembrane</keyword>
<dbReference type="GO" id="GO:0016020">
    <property type="term" value="C:membrane"/>
    <property type="evidence" value="ECO:0007669"/>
    <property type="project" value="UniProtKB-SubCell"/>
</dbReference>
<dbReference type="InterPro" id="IPR036259">
    <property type="entry name" value="MFS_trans_sf"/>
</dbReference>
<evidence type="ECO:0000313" key="9">
    <source>
        <dbReference type="EMBL" id="KAK2590342.1"/>
    </source>
</evidence>
<feature type="transmembrane region" description="Helical" evidence="7">
    <location>
        <begin position="336"/>
        <end position="357"/>
    </location>
</feature>
<evidence type="ECO:0000313" key="10">
    <source>
        <dbReference type="Proteomes" id="UP001251528"/>
    </source>
</evidence>
<dbReference type="InterPro" id="IPR050360">
    <property type="entry name" value="MFS_Sugar_Transporters"/>
</dbReference>
<reference evidence="9" key="1">
    <citation type="submission" date="2023-06" db="EMBL/GenBank/DDBJ databases">
        <title>Conoideocrella luteorostrata (Hypocreales: Clavicipitaceae), a potential biocontrol fungus for elongate hemlock scale in United States Christmas tree production areas.</title>
        <authorList>
            <person name="Barrett H."/>
            <person name="Lovett B."/>
            <person name="Macias A.M."/>
            <person name="Stajich J.E."/>
            <person name="Kasson M.T."/>
        </authorList>
    </citation>
    <scope>NUCLEOTIDE SEQUENCE</scope>
    <source>
        <strain evidence="9">ARSEF 14590</strain>
    </source>
</reference>
<dbReference type="InterPro" id="IPR005828">
    <property type="entry name" value="MFS_sugar_transport-like"/>
</dbReference>
<dbReference type="GO" id="GO:0005351">
    <property type="term" value="F:carbohydrate:proton symporter activity"/>
    <property type="evidence" value="ECO:0007669"/>
    <property type="project" value="TreeGrafter"/>
</dbReference>
<dbReference type="EMBL" id="JASWJB010000452">
    <property type="protein sequence ID" value="KAK2590342.1"/>
    <property type="molecule type" value="Genomic_DNA"/>
</dbReference>
<dbReference type="PROSITE" id="PS00216">
    <property type="entry name" value="SUGAR_TRANSPORT_1"/>
    <property type="match status" value="1"/>
</dbReference>
<evidence type="ECO:0000256" key="1">
    <source>
        <dbReference type="ARBA" id="ARBA00004141"/>
    </source>
</evidence>
<dbReference type="AlphaFoldDB" id="A0AAJ0CD46"/>
<keyword evidence="5 7" id="KW-1133">Transmembrane helix</keyword>
<feature type="transmembrane region" description="Helical" evidence="7">
    <location>
        <begin position="55"/>
        <end position="75"/>
    </location>
</feature>
<dbReference type="PRINTS" id="PR00171">
    <property type="entry name" value="SUGRTRNSPORT"/>
</dbReference>
<dbReference type="PROSITE" id="PS50850">
    <property type="entry name" value="MFS"/>
    <property type="match status" value="1"/>
</dbReference>
<gene>
    <name evidence="9" type="ORF">QQS21_011985</name>
</gene>
<keyword evidence="3" id="KW-0813">Transport</keyword>
<dbReference type="SUPFAM" id="SSF103473">
    <property type="entry name" value="MFS general substrate transporter"/>
    <property type="match status" value="1"/>
</dbReference>
<evidence type="ECO:0000256" key="2">
    <source>
        <dbReference type="ARBA" id="ARBA00010992"/>
    </source>
</evidence>
<dbReference type="Proteomes" id="UP001251528">
    <property type="component" value="Unassembled WGS sequence"/>
</dbReference>
<feature type="transmembrane region" description="Helical" evidence="7">
    <location>
        <begin position="230"/>
        <end position="252"/>
    </location>
</feature>
<dbReference type="InterPro" id="IPR020846">
    <property type="entry name" value="MFS_dom"/>
</dbReference>
<feature type="transmembrane region" description="Helical" evidence="7">
    <location>
        <begin position="369"/>
        <end position="392"/>
    </location>
</feature>
<keyword evidence="10" id="KW-1185">Reference proteome</keyword>
<dbReference type="InterPro" id="IPR005829">
    <property type="entry name" value="Sugar_transporter_CS"/>
</dbReference>
<proteinExistence type="inferred from homology"/>
<dbReference type="PANTHER" id="PTHR48022:SF72">
    <property type="entry name" value="MAJOR FACILITATOR SUPERFAMILY (MFS) PROFILE DOMAIN-CONTAINING PROTEIN-RELATED"/>
    <property type="match status" value="1"/>
</dbReference>
<evidence type="ECO:0000256" key="7">
    <source>
        <dbReference type="SAM" id="Phobius"/>
    </source>
</evidence>
<comment type="similarity">
    <text evidence="2">Belongs to the major facilitator superfamily. Sugar transporter (TC 2.A.1.1) family.</text>
</comment>
<organism evidence="9 10">
    <name type="scientific">Conoideocrella luteorostrata</name>
    <dbReference type="NCBI Taxonomy" id="1105319"/>
    <lineage>
        <taxon>Eukaryota</taxon>
        <taxon>Fungi</taxon>
        <taxon>Dikarya</taxon>
        <taxon>Ascomycota</taxon>
        <taxon>Pezizomycotina</taxon>
        <taxon>Sordariomycetes</taxon>
        <taxon>Hypocreomycetidae</taxon>
        <taxon>Hypocreales</taxon>
        <taxon>Clavicipitaceae</taxon>
        <taxon>Conoideocrella</taxon>
    </lineage>
</organism>
<comment type="caution">
    <text evidence="9">The sequence shown here is derived from an EMBL/GenBank/DDBJ whole genome shotgun (WGS) entry which is preliminary data.</text>
</comment>
<accession>A0AAJ0CD46</accession>
<dbReference type="Gene3D" id="1.20.1250.20">
    <property type="entry name" value="MFS general substrate transporter like domains"/>
    <property type="match status" value="2"/>
</dbReference>
<dbReference type="PANTHER" id="PTHR48022">
    <property type="entry name" value="PLASTIDIC GLUCOSE TRANSPORTER 4"/>
    <property type="match status" value="1"/>
</dbReference>
<feature type="transmembrane region" description="Helical" evidence="7">
    <location>
        <begin position="298"/>
        <end position="316"/>
    </location>
</feature>
<protein>
    <recommendedName>
        <fullName evidence="8">Major facilitator superfamily (MFS) profile domain-containing protein</fullName>
    </recommendedName>
</protein>
<evidence type="ECO:0000256" key="6">
    <source>
        <dbReference type="ARBA" id="ARBA00023136"/>
    </source>
</evidence>
<comment type="subcellular location">
    <subcellularLocation>
        <location evidence="1">Membrane</location>
        <topology evidence="1">Multi-pass membrane protein</topology>
    </subcellularLocation>
</comment>
<dbReference type="InterPro" id="IPR003663">
    <property type="entry name" value="Sugar/inositol_transpt"/>
</dbReference>
<evidence type="ECO:0000259" key="8">
    <source>
        <dbReference type="PROSITE" id="PS50850"/>
    </source>
</evidence>
<feature type="domain" description="Major facilitator superfamily (MFS) profile" evidence="8">
    <location>
        <begin position="15"/>
        <end position="395"/>
    </location>
</feature>
<name>A0AAJ0CD46_9HYPO</name>
<sequence length="395" mass="43618">MIELLKRGKQTQFGINVCCDIAFVLYGWEQGVFGPILENENWLDLFNHPSDSQTGIIVSCYNLGCLLGCVLVFLLSEMLGRRRTLWLGVGSITVGTALQISSYTLPHLIVGRIITGVATGIKTSTVPAWQSELCPPVSRGRLISSDVMFVGIGTVLSYWFNFGMSYVDGPISWRFPISMQIVFTIINSPFIVSEKTIILQALELEKSAGDPNKSFFSVFKKDQLQTRYRIFLAWCIQFMNQASGIVLVVYYLPTILKENIGLPHRTALIVPGFAICMFVLGGIWPATRLDHMGRRKTMMWGSSALSTCMLFIAALLSQADGGATSRGTTFASASVAFFFLYLLAFGASVNCVPWVFVPEILPLQARARGTAIGVSSNWLWNFTVAMISPVVLNRL</sequence>
<keyword evidence="6 7" id="KW-0472">Membrane</keyword>
<dbReference type="Pfam" id="PF00083">
    <property type="entry name" value="Sugar_tr"/>
    <property type="match status" value="2"/>
</dbReference>
<evidence type="ECO:0000256" key="4">
    <source>
        <dbReference type="ARBA" id="ARBA00022692"/>
    </source>
</evidence>